<dbReference type="Proteomes" id="UP001163105">
    <property type="component" value="Unassembled WGS sequence"/>
</dbReference>
<protein>
    <submittedName>
        <fullName evidence="2">Oxidoreductase</fullName>
    </submittedName>
</protein>
<gene>
    <name evidence="2" type="ORF">O9K51_02338</name>
</gene>
<evidence type="ECO:0000313" key="3">
    <source>
        <dbReference type="Proteomes" id="UP001163105"/>
    </source>
</evidence>
<accession>A0AB34FZ85</accession>
<dbReference type="EMBL" id="JAQHRD010000002">
    <property type="protein sequence ID" value="KAJ6443946.1"/>
    <property type="molecule type" value="Genomic_DNA"/>
</dbReference>
<evidence type="ECO:0000256" key="1">
    <source>
        <dbReference type="SAM" id="MobiDB-lite"/>
    </source>
</evidence>
<sequence>MRNDDADADDDYDYDDYEAARASGRSSTNLYDTSPPPSPTEQTAAQPVRDRSASMKMKNPGRRFGLVVRLKPDRVAEYKECHARVWPEVLKQIKDCGLEDYSIWYDDKNSLLFSSFKYIGYDFAGDMQRMADNAKVREWWKMTDAMQESLVDGATSSEAGEPGWWRPMEEVFYQP</sequence>
<proteinExistence type="predicted"/>
<evidence type="ECO:0000313" key="2">
    <source>
        <dbReference type="EMBL" id="KAJ6443946.1"/>
    </source>
</evidence>
<dbReference type="Pfam" id="PF05336">
    <property type="entry name" value="rhaM"/>
    <property type="match status" value="1"/>
</dbReference>
<dbReference type="SUPFAM" id="SSF54909">
    <property type="entry name" value="Dimeric alpha+beta barrel"/>
    <property type="match status" value="1"/>
</dbReference>
<dbReference type="InterPro" id="IPR008000">
    <property type="entry name" value="Rham/fucose_mutarotase"/>
</dbReference>
<feature type="compositionally biased region" description="Acidic residues" evidence="1">
    <location>
        <begin position="1"/>
        <end position="17"/>
    </location>
</feature>
<organism evidence="2 3">
    <name type="scientific">Purpureocillium lavendulum</name>
    <dbReference type="NCBI Taxonomy" id="1247861"/>
    <lineage>
        <taxon>Eukaryota</taxon>
        <taxon>Fungi</taxon>
        <taxon>Dikarya</taxon>
        <taxon>Ascomycota</taxon>
        <taxon>Pezizomycotina</taxon>
        <taxon>Sordariomycetes</taxon>
        <taxon>Hypocreomycetidae</taxon>
        <taxon>Hypocreales</taxon>
        <taxon>Ophiocordycipitaceae</taxon>
        <taxon>Purpureocillium</taxon>
    </lineage>
</organism>
<comment type="caution">
    <text evidence="2">The sequence shown here is derived from an EMBL/GenBank/DDBJ whole genome shotgun (WGS) entry which is preliminary data.</text>
</comment>
<dbReference type="AlphaFoldDB" id="A0AB34FZ85"/>
<reference evidence="2" key="1">
    <citation type="submission" date="2023-01" db="EMBL/GenBank/DDBJ databases">
        <title>The growth and conidiation of Purpureocillium lavendulum are regulated by nitrogen source and histone H3K14 acetylation.</title>
        <authorList>
            <person name="Tang P."/>
            <person name="Han J."/>
            <person name="Zhang C."/>
            <person name="Tang P."/>
            <person name="Qi F."/>
            <person name="Zhang K."/>
            <person name="Liang L."/>
        </authorList>
    </citation>
    <scope>NUCLEOTIDE SEQUENCE</scope>
    <source>
        <strain evidence="2">YMF1.00683</strain>
    </source>
</reference>
<name>A0AB34FZ85_9HYPO</name>
<keyword evidence="3" id="KW-1185">Reference proteome</keyword>
<dbReference type="GO" id="GO:0016857">
    <property type="term" value="F:racemase and epimerase activity, acting on carbohydrates and derivatives"/>
    <property type="evidence" value="ECO:0007669"/>
    <property type="project" value="InterPro"/>
</dbReference>
<feature type="region of interest" description="Disordered" evidence="1">
    <location>
        <begin position="1"/>
        <end position="56"/>
    </location>
</feature>
<dbReference type="PANTHER" id="PTHR34389:SF2">
    <property type="entry name" value="L-RHAMNOSE MUTAROTASE"/>
    <property type="match status" value="1"/>
</dbReference>
<dbReference type="Gene3D" id="3.30.70.100">
    <property type="match status" value="1"/>
</dbReference>
<dbReference type="InterPro" id="IPR011008">
    <property type="entry name" value="Dimeric_a/b-barrel"/>
</dbReference>
<dbReference type="PANTHER" id="PTHR34389">
    <property type="entry name" value="L-RHAMNOSE MUTAROTASE"/>
    <property type="match status" value="1"/>
</dbReference>